<organism evidence="1 2">
    <name type="scientific">Imperialibacter roseus</name>
    <dbReference type="NCBI Taxonomy" id="1324217"/>
    <lineage>
        <taxon>Bacteria</taxon>
        <taxon>Pseudomonadati</taxon>
        <taxon>Bacteroidota</taxon>
        <taxon>Cytophagia</taxon>
        <taxon>Cytophagales</taxon>
        <taxon>Flammeovirgaceae</taxon>
        <taxon>Imperialibacter</taxon>
    </lineage>
</organism>
<evidence type="ECO:0000313" key="1">
    <source>
        <dbReference type="EMBL" id="WOK09701.1"/>
    </source>
</evidence>
<dbReference type="Proteomes" id="UP001302349">
    <property type="component" value="Chromosome"/>
</dbReference>
<gene>
    <name evidence="1" type="ORF">RT717_13745</name>
</gene>
<dbReference type="EMBL" id="CP136051">
    <property type="protein sequence ID" value="WOK09701.1"/>
    <property type="molecule type" value="Genomic_DNA"/>
</dbReference>
<accession>A0ABZ0IYJ4</accession>
<keyword evidence="2" id="KW-1185">Reference proteome</keyword>
<protein>
    <submittedName>
        <fullName evidence="1">Uncharacterized protein</fullName>
    </submittedName>
</protein>
<sequence>MEATRNLKEVDQEAMGFQLRFENRWARVVYHPDLKVVLCQLLSDYVPIEHFRSIFQQISALIENGDFTKFIFDKRSLRTFHQPSMEWYFLYWKQEMMRYGLLQHRKILPNLDWFKTAVAIERGQLAGKMSPEAVEKLDIKYCDNIPEAIRT</sequence>
<dbReference type="RefSeq" id="WP_317492308.1">
    <property type="nucleotide sequence ID" value="NZ_CP136051.1"/>
</dbReference>
<proteinExistence type="predicted"/>
<evidence type="ECO:0000313" key="2">
    <source>
        <dbReference type="Proteomes" id="UP001302349"/>
    </source>
</evidence>
<name>A0ABZ0IYJ4_9BACT</name>
<reference evidence="1 2" key="1">
    <citation type="journal article" date="2023" name="Microbiol. Resour. Announc.">
        <title>Complete Genome Sequence of Imperialibacter roseus strain P4T.</title>
        <authorList>
            <person name="Tizabi D.R."/>
            <person name="Bachvaroff T."/>
            <person name="Hill R.T."/>
        </authorList>
    </citation>
    <scope>NUCLEOTIDE SEQUENCE [LARGE SCALE GENOMIC DNA]</scope>
    <source>
        <strain evidence="1 2">P4T</strain>
    </source>
</reference>